<evidence type="ECO:0000313" key="4">
    <source>
        <dbReference type="Proteomes" id="UP000198341"/>
    </source>
</evidence>
<dbReference type="Proteomes" id="UP000198341">
    <property type="component" value="Chromosome 1"/>
</dbReference>
<dbReference type="KEGG" id="bpg:Bathy01g00090"/>
<organism evidence="3 4">
    <name type="scientific">Bathycoccus prasinos</name>
    <dbReference type="NCBI Taxonomy" id="41875"/>
    <lineage>
        <taxon>Eukaryota</taxon>
        <taxon>Viridiplantae</taxon>
        <taxon>Chlorophyta</taxon>
        <taxon>Mamiellophyceae</taxon>
        <taxon>Mamiellales</taxon>
        <taxon>Bathycoccaceae</taxon>
        <taxon>Bathycoccus</taxon>
    </lineage>
</organism>
<feature type="coiled-coil region" evidence="1">
    <location>
        <begin position="52"/>
        <end position="113"/>
    </location>
</feature>
<feature type="region of interest" description="Disordered" evidence="2">
    <location>
        <begin position="1"/>
        <end position="30"/>
    </location>
</feature>
<dbReference type="AlphaFoldDB" id="K8EYC9"/>
<dbReference type="GeneID" id="19017745"/>
<dbReference type="RefSeq" id="XP_007515394.1">
    <property type="nucleotide sequence ID" value="XM_007515332.1"/>
</dbReference>
<keyword evidence="4" id="KW-1185">Reference proteome</keyword>
<evidence type="ECO:0000256" key="1">
    <source>
        <dbReference type="SAM" id="Coils"/>
    </source>
</evidence>
<feature type="region of interest" description="Disordered" evidence="2">
    <location>
        <begin position="144"/>
        <end position="170"/>
    </location>
</feature>
<evidence type="ECO:0000313" key="3">
    <source>
        <dbReference type="EMBL" id="CCO14273.1"/>
    </source>
</evidence>
<name>K8EYC9_9CHLO</name>
<protein>
    <submittedName>
        <fullName evidence="3">Uncharacterized protein</fullName>
    </submittedName>
</protein>
<reference evidence="3 4" key="1">
    <citation type="submission" date="2011-10" db="EMBL/GenBank/DDBJ databases">
        <authorList>
            <person name="Genoscope - CEA"/>
        </authorList>
    </citation>
    <scope>NUCLEOTIDE SEQUENCE [LARGE SCALE GENOMIC DNA]</scope>
    <source>
        <strain evidence="3 4">RCC 1105</strain>
    </source>
</reference>
<keyword evidence="1" id="KW-0175">Coiled coil</keyword>
<gene>
    <name evidence="3" type="ORF">Bathy01g00090</name>
</gene>
<sequence>MAPHENVFYAEKHSNDSLHNPQRKGTDHTSKEIQIAARLLGRTSVISDEKTRKKMERENAIEKRKEKLLQNAKPLGDGFILVGSGDSIRRINVNEAMIKKENMKDEYGRQKRKFDSDSRWKTEERIKNGGTAGQNELVVARNAASELEEKKKMKKKDQGRRREESLPVLVPPSELIFGSDGFVKESTDDDEDDEEEAMKMIAIERRRARSEKSKLDVKSTARKAKNIRKFIGL</sequence>
<dbReference type="OrthoDB" id="10632057at2759"/>
<accession>K8EYC9</accession>
<evidence type="ECO:0000256" key="2">
    <source>
        <dbReference type="SAM" id="MobiDB-lite"/>
    </source>
</evidence>
<dbReference type="EMBL" id="FO082278">
    <property type="protein sequence ID" value="CCO14273.1"/>
    <property type="molecule type" value="Genomic_DNA"/>
</dbReference>
<proteinExistence type="predicted"/>